<dbReference type="AlphaFoldDB" id="A0A1X7CBJ9"/>
<sequence length="94" mass="11073">MRSPKFSPHPQSPEEPAVDTDSPSDETTPRKPSRLQRFNKVVMRFVGPANRSSMNLRGNTEMTPEAQDWYRNLQDDYEMVRDSDGRSYLRRRDR</sequence>
<evidence type="ECO:0000313" key="2">
    <source>
        <dbReference type="EMBL" id="SME93599.1"/>
    </source>
</evidence>
<accession>A0A1X7CBJ9</accession>
<feature type="region of interest" description="Disordered" evidence="1">
    <location>
        <begin position="1"/>
        <end position="37"/>
    </location>
</feature>
<keyword evidence="3" id="KW-1185">Reference proteome</keyword>
<evidence type="ECO:0000313" key="3">
    <source>
        <dbReference type="Proteomes" id="UP000192929"/>
    </source>
</evidence>
<dbReference type="EMBL" id="FXAC01000002">
    <property type="protein sequence ID" value="SME93599.1"/>
    <property type="molecule type" value="Genomic_DNA"/>
</dbReference>
<evidence type="ECO:0000256" key="1">
    <source>
        <dbReference type="SAM" id="MobiDB-lite"/>
    </source>
</evidence>
<protein>
    <submittedName>
        <fullName evidence="2">Uncharacterized protein</fullName>
    </submittedName>
</protein>
<name>A0A1X7CBJ9_9MICC</name>
<organism evidence="2 3">
    <name type="scientific">Kocuria marina subsp. indica</name>
    <dbReference type="NCBI Taxonomy" id="1049583"/>
    <lineage>
        <taxon>Bacteria</taxon>
        <taxon>Bacillati</taxon>
        <taxon>Actinomycetota</taxon>
        <taxon>Actinomycetes</taxon>
        <taxon>Micrococcales</taxon>
        <taxon>Micrococcaceae</taxon>
        <taxon>Kocuria</taxon>
    </lineage>
</organism>
<gene>
    <name evidence="2" type="ORF">SAMN06296028_102124</name>
</gene>
<dbReference type="Proteomes" id="UP000192929">
    <property type="component" value="Unassembled WGS sequence"/>
</dbReference>
<proteinExistence type="predicted"/>
<reference evidence="3" key="1">
    <citation type="submission" date="2017-04" db="EMBL/GenBank/DDBJ databases">
        <authorList>
            <person name="Varghese N."/>
            <person name="Submissions S."/>
        </authorList>
    </citation>
    <scope>NUCLEOTIDE SEQUENCE [LARGE SCALE GENOMIC DNA]</scope>
    <source>
        <strain evidence="3">NIO-1021</strain>
    </source>
</reference>